<dbReference type="Pfam" id="PF18759">
    <property type="entry name" value="Plavaka"/>
    <property type="match status" value="1"/>
</dbReference>
<dbReference type="RefSeq" id="XP_041162778.1">
    <property type="nucleotide sequence ID" value="XM_041304966.1"/>
</dbReference>
<dbReference type="EMBL" id="JABBWE010000015">
    <property type="protein sequence ID" value="KAG1797825.1"/>
    <property type="molecule type" value="Genomic_DNA"/>
</dbReference>
<organism evidence="1 2">
    <name type="scientific">Suillus plorans</name>
    <dbReference type="NCBI Taxonomy" id="116603"/>
    <lineage>
        <taxon>Eukaryota</taxon>
        <taxon>Fungi</taxon>
        <taxon>Dikarya</taxon>
        <taxon>Basidiomycota</taxon>
        <taxon>Agaricomycotina</taxon>
        <taxon>Agaricomycetes</taxon>
        <taxon>Agaricomycetidae</taxon>
        <taxon>Boletales</taxon>
        <taxon>Suillineae</taxon>
        <taxon>Suillaceae</taxon>
        <taxon>Suillus</taxon>
    </lineage>
</organism>
<proteinExistence type="predicted"/>
<accession>A0A9P7DLM3</accession>
<dbReference type="OrthoDB" id="3239511at2759"/>
<protein>
    <submittedName>
        <fullName evidence="1">Uncharacterized protein</fullName>
    </submittedName>
</protein>
<dbReference type="AlphaFoldDB" id="A0A9P7DLM3"/>
<sequence length="816" mass="93729">MDLQVRSFSFSLNKIPGHINVHSTIVNIPIDAHHGADESNQPEAESLNAYISDEPVADVDQWMDLEEEDGSEHRHNVDDIQTEYHPNSGIPAQTQTFSTFQRDLLQDPPTPDAQPWAPFRCRLDFEVAELAHEATLSQPQIERLIDLLHHSKQEPFSLCNYKDIRNMWSAISHRLTPFQKRTIRVPYDGVDQEFTLYYRDLWDWVCDLLRDPYLGPQFTFDAQHLSKFDGNTFVRFIDEPWTVDTFWEAQSAMQSHAKPLAFILYADKTKLSSFGREKGYPVIACISNLPASIRNGEGIGGGQVVAWLPIVKDDPLRSGKQKFADFKAAVWHESFKRILKCLRSKRKCGGWVECIMSLIRGVMGKFPCPICLVPRAELHNLLKTWPLRTRHDAVCLLRKARRKYTKANITQQNSLNLSKLLDIFHALCFDRLHTHHEGLWGKHLWIELQKCVNEVGRHAATKIDEGFAVVPRWRNLNHFKEVMGVSFADGTKHEDILKLILFVAHDVLDPETHKSGYLLLQCIRAHLDVDMFAALEVHTTQTLAAGRATLDDWDFPKYHLGVHLFDDIKAKGILRADHWSLVSAWIRYRINDLDAYNARKEASDLDDSDSDDEVLNAPGPESSFHIKLGSSHLEDPAFHQFHTKLNRFLNMIPVIARNGHVALELSANIVTEFRYLKANFESMVDFWTSTDYLRCSPMFHNAPRYDSVIIRTQDRIIFGRLIFIFTCLVEGTSHPMALIQPCDAPIQNRPLKDRLLGLWRVGAQPQHKSEFIFTESIIRGALLLEDRSQPGDFLVVDSIDTDMFLHMKLHKDSHVY</sequence>
<gene>
    <name evidence="1" type="ORF">HD556DRAFT_1431036</name>
</gene>
<dbReference type="InterPro" id="IPR041078">
    <property type="entry name" value="Plavaka"/>
</dbReference>
<dbReference type="Proteomes" id="UP000719766">
    <property type="component" value="Unassembled WGS sequence"/>
</dbReference>
<keyword evidence="2" id="KW-1185">Reference proteome</keyword>
<dbReference type="GeneID" id="64598730"/>
<reference evidence="1" key="1">
    <citation type="journal article" date="2020" name="New Phytol.">
        <title>Comparative genomics reveals dynamic genome evolution in host specialist ectomycorrhizal fungi.</title>
        <authorList>
            <person name="Lofgren L.A."/>
            <person name="Nguyen N.H."/>
            <person name="Vilgalys R."/>
            <person name="Ruytinx J."/>
            <person name="Liao H.L."/>
            <person name="Branco S."/>
            <person name="Kuo A."/>
            <person name="LaButti K."/>
            <person name="Lipzen A."/>
            <person name="Andreopoulos W."/>
            <person name="Pangilinan J."/>
            <person name="Riley R."/>
            <person name="Hundley H."/>
            <person name="Na H."/>
            <person name="Barry K."/>
            <person name="Grigoriev I.V."/>
            <person name="Stajich J.E."/>
            <person name="Kennedy P.G."/>
        </authorList>
    </citation>
    <scope>NUCLEOTIDE SEQUENCE</scope>
    <source>
        <strain evidence="1">S12</strain>
    </source>
</reference>
<evidence type="ECO:0000313" key="2">
    <source>
        <dbReference type="Proteomes" id="UP000719766"/>
    </source>
</evidence>
<comment type="caution">
    <text evidence="1">The sequence shown here is derived from an EMBL/GenBank/DDBJ whole genome shotgun (WGS) entry which is preliminary data.</text>
</comment>
<evidence type="ECO:0000313" key="1">
    <source>
        <dbReference type="EMBL" id="KAG1797825.1"/>
    </source>
</evidence>
<name>A0A9P7DLM3_9AGAM</name>